<feature type="transmembrane region" description="Helical" evidence="6">
    <location>
        <begin position="196"/>
        <end position="218"/>
    </location>
</feature>
<dbReference type="InterPro" id="IPR015414">
    <property type="entry name" value="TMEM64"/>
</dbReference>
<dbReference type="Pfam" id="PF09335">
    <property type="entry name" value="VTT_dom"/>
    <property type="match status" value="1"/>
</dbReference>
<evidence type="ECO:0000256" key="1">
    <source>
        <dbReference type="ARBA" id="ARBA00004651"/>
    </source>
</evidence>
<name>A0A6L5WJW3_9BACT</name>
<evidence type="ECO:0000256" key="5">
    <source>
        <dbReference type="ARBA" id="ARBA00023136"/>
    </source>
</evidence>
<feature type="transmembrane region" description="Helical" evidence="6">
    <location>
        <begin position="139"/>
        <end position="162"/>
    </location>
</feature>
<keyword evidence="4 6" id="KW-1133">Transmembrane helix</keyword>
<evidence type="ECO:0000313" key="8">
    <source>
        <dbReference type="EMBL" id="MSN96041.1"/>
    </source>
</evidence>
<feature type="transmembrane region" description="Helical" evidence="6">
    <location>
        <begin position="169"/>
        <end position="190"/>
    </location>
</feature>
<gene>
    <name evidence="8" type="ORF">F1B92_02340</name>
</gene>
<evidence type="ECO:0000256" key="6">
    <source>
        <dbReference type="RuleBase" id="RU366058"/>
    </source>
</evidence>
<dbReference type="PANTHER" id="PTHR12677:SF59">
    <property type="entry name" value="GOLGI APPARATUS MEMBRANE PROTEIN TVP38-RELATED"/>
    <property type="match status" value="1"/>
</dbReference>
<dbReference type="PANTHER" id="PTHR12677">
    <property type="entry name" value="GOLGI APPARATUS MEMBRANE PROTEIN TVP38-RELATED"/>
    <property type="match status" value="1"/>
</dbReference>
<comment type="subcellular location">
    <subcellularLocation>
        <location evidence="1 6">Cell membrane</location>
        <topology evidence="1 6">Multi-pass membrane protein</topology>
    </subcellularLocation>
</comment>
<comment type="similarity">
    <text evidence="6">Belongs to the TVP38/TMEM64 family.</text>
</comment>
<protein>
    <recommendedName>
        <fullName evidence="6">TVP38/TMEM64 family membrane protein</fullName>
    </recommendedName>
</protein>
<organism evidence="8 9">
    <name type="scientific">Campylobacter portucalensis</name>
    <dbReference type="NCBI Taxonomy" id="2608384"/>
    <lineage>
        <taxon>Bacteria</taxon>
        <taxon>Pseudomonadati</taxon>
        <taxon>Campylobacterota</taxon>
        <taxon>Epsilonproteobacteria</taxon>
        <taxon>Campylobacterales</taxon>
        <taxon>Campylobacteraceae</taxon>
        <taxon>Campylobacter</taxon>
    </lineage>
</organism>
<dbReference type="GO" id="GO:0005886">
    <property type="term" value="C:plasma membrane"/>
    <property type="evidence" value="ECO:0007669"/>
    <property type="project" value="UniProtKB-SubCell"/>
</dbReference>
<dbReference type="Proteomes" id="UP000476338">
    <property type="component" value="Unassembled WGS sequence"/>
</dbReference>
<reference evidence="8 9" key="2">
    <citation type="submission" date="2020-03" db="EMBL/GenBank/DDBJ databases">
        <title>Campylobacter portucalensis sp. nov., a new species of Campylobacter isolated from the reproductive tract of bulls.</title>
        <authorList>
            <person name="Silva M.F."/>
            <person name="Pereira G."/>
            <person name="Carneiro C."/>
            <person name="Hemphill A."/>
            <person name="Mateus L."/>
            <person name="Lopes-Da-Costa L."/>
            <person name="Silva E."/>
        </authorList>
    </citation>
    <scope>NUCLEOTIDE SEQUENCE [LARGE SCALE GENOMIC DNA]</scope>
    <source>
        <strain evidence="8 9">FMV-PI01</strain>
    </source>
</reference>
<feature type="domain" description="VTT" evidence="7">
    <location>
        <begin position="75"/>
        <end position="192"/>
    </location>
</feature>
<dbReference type="RefSeq" id="WP_154570308.1">
    <property type="nucleotide sequence ID" value="NZ_VWSJ01000006.1"/>
</dbReference>
<keyword evidence="9" id="KW-1185">Reference proteome</keyword>
<comment type="caution">
    <text evidence="8">The sequence shown here is derived from an EMBL/GenBank/DDBJ whole genome shotgun (WGS) entry which is preliminary data.</text>
</comment>
<accession>A0A6L5WJW3</accession>
<reference evidence="8 9" key="1">
    <citation type="submission" date="2019-09" db="EMBL/GenBank/DDBJ databases">
        <authorList>
            <person name="Silva M."/>
            <person name="Pereira G."/>
            <person name="Lopes-Da-Costa L."/>
            <person name="Silva E."/>
        </authorList>
    </citation>
    <scope>NUCLEOTIDE SEQUENCE [LARGE SCALE GENOMIC DNA]</scope>
    <source>
        <strain evidence="8 9">FMV-PI01</strain>
    </source>
</reference>
<keyword evidence="3 6" id="KW-0812">Transmembrane</keyword>
<dbReference type="InterPro" id="IPR032816">
    <property type="entry name" value="VTT_dom"/>
</dbReference>
<proteinExistence type="inferred from homology"/>
<feature type="transmembrane region" description="Helical" evidence="6">
    <location>
        <begin position="87"/>
        <end position="112"/>
    </location>
</feature>
<evidence type="ECO:0000259" key="7">
    <source>
        <dbReference type="Pfam" id="PF09335"/>
    </source>
</evidence>
<keyword evidence="2 6" id="KW-1003">Cell membrane</keyword>
<evidence type="ECO:0000256" key="2">
    <source>
        <dbReference type="ARBA" id="ARBA00022475"/>
    </source>
</evidence>
<evidence type="ECO:0000313" key="9">
    <source>
        <dbReference type="Proteomes" id="UP000476338"/>
    </source>
</evidence>
<dbReference type="AlphaFoldDB" id="A0A6L5WJW3"/>
<evidence type="ECO:0000256" key="3">
    <source>
        <dbReference type="ARBA" id="ARBA00022692"/>
    </source>
</evidence>
<feature type="transmembrane region" description="Helical" evidence="6">
    <location>
        <begin position="58"/>
        <end position="80"/>
    </location>
</feature>
<dbReference type="EMBL" id="VWSJ01000006">
    <property type="protein sequence ID" value="MSN96041.1"/>
    <property type="molecule type" value="Genomic_DNA"/>
</dbReference>
<evidence type="ECO:0000256" key="4">
    <source>
        <dbReference type="ARBA" id="ARBA00022989"/>
    </source>
</evidence>
<feature type="transmembrane region" description="Helical" evidence="6">
    <location>
        <begin position="5"/>
        <end position="24"/>
    </location>
</feature>
<sequence length="231" mass="25897">MNNKIILLIIFVLCLAAYFFITPINTWVNESLLVIKNASVNLDLSQMAEYLRSFGYKAWIVSFCLMVLSCILAPIPAFIITLTNAAVFGFLGGAFLSWSSAMVGAMMCFYIARILGRDAVEKIVSKQALEKSNEYFKSYGVHTILVCRLLPFVSFDLISYAAGLTNMKFWKFFIATGIGQLPATLVYSYFGKNLDGTGKVVFITLMLIFALSILIYILKNIYENNKKREAV</sequence>
<keyword evidence="5 6" id="KW-0472">Membrane</keyword>